<organism evidence="5 6">
    <name type="scientific">Pseudochrobactrum asaccharolyticum</name>
    <dbReference type="NCBI Taxonomy" id="354351"/>
    <lineage>
        <taxon>Bacteria</taxon>
        <taxon>Pseudomonadati</taxon>
        <taxon>Pseudomonadota</taxon>
        <taxon>Alphaproteobacteria</taxon>
        <taxon>Hyphomicrobiales</taxon>
        <taxon>Brucellaceae</taxon>
        <taxon>Pseudochrobactrum</taxon>
    </lineage>
</organism>
<protein>
    <submittedName>
        <fullName evidence="5">Alginate lyase</fullName>
    </submittedName>
</protein>
<dbReference type="OrthoDB" id="1043373at2"/>
<dbReference type="EMBL" id="QNRH01000001">
    <property type="protein sequence ID" value="RBO98569.1"/>
    <property type="molecule type" value="Genomic_DNA"/>
</dbReference>
<dbReference type="InterPro" id="IPR008929">
    <property type="entry name" value="Chondroitin_lyas"/>
</dbReference>
<proteinExistence type="predicted"/>
<evidence type="ECO:0000313" key="5">
    <source>
        <dbReference type="EMBL" id="RBO98569.1"/>
    </source>
</evidence>
<feature type="chain" id="PRO_5016595306" evidence="3">
    <location>
        <begin position="24"/>
        <end position="347"/>
    </location>
</feature>
<evidence type="ECO:0000256" key="1">
    <source>
        <dbReference type="ARBA" id="ARBA00022729"/>
    </source>
</evidence>
<keyword evidence="1 3" id="KW-0732">Signal</keyword>
<feature type="domain" description="Alginate lyase" evidence="4">
    <location>
        <begin position="53"/>
        <end position="275"/>
    </location>
</feature>
<dbReference type="SUPFAM" id="SSF48230">
    <property type="entry name" value="Chondroitin AC/alginate lyase"/>
    <property type="match status" value="1"/>
</dbReference>
<evidence type="ECO:0000256" key="3">
    <source>
        <dbReference type="SAM" id="SignalP"/>
    </source>
</evidence>
<dbReference type="GO" id="GO:0042597">
    <property type="term" value="C:periplasmic space"/>
    <property type="evidence" value="ECO:0007669"/>
    <property type="project" value="InterPro"/>
</dbReference>
<accession>A0A366E9X4</accession>
<dbReference type="AlphaFoldDB" id="A0A366E9X4"/>
<evidence type="ECO:0000313" key="6">
    <source>
        <dbReference type="Proteomes" id="UP000252893"/>
    </source>
</evidence>
<gene>
    <name evidence="5" type="ORF">DFR47_101168</name>
</gene>
<evidence type="ECO:0000256" key="2">
    <source>
        <dbReference type="ARBA" id="ARBA00023239"/>
    </source>
</evidence>
<evidence type="ECO:0000259" key="4">
    <source>
        <dbReference type="Pfam" id="PF05426"/>
    </source>
</evidence>
<keyword evidence="6" id="KW-1185">Reference proteome</keyword>
<dbReference type="GO" id="GO:0016829">
    <property type="term" value="F:lyase activity"/>
    <property type="evidence" value="ECO:0007669"/>
    <property type="project" value="UniProtKB-KW"/>
</dbReference>
<comment type="caution">
    <text evidence="5">The sequence shown here is derived from an EMBL/GenBank/DDBJ whole genome shotgun (WGS) entry which is preliminary data.</text>
</comment>
<name>A0A366E9X4_9HYPH</name>
<dbReference type="InterPro" id="IPR008397">
    <property type="entry name" value="Alginate_lyase_dom"/>
</dbReference>
<dbReference type="RefSeq" id="WP_113942527.1">
    <property type="nucleotide sequence ID" value="NZ_JBHEEG010000003.1"/>
</dbReference>
<keyword evidence="2 5" id="KW-0456">Lyase</keyword>
<sequence>MKKTTFSLLIAGFLLFPLSHAVASNCSIRPSDFGKLISKAEKELNLPPAPRAHLHTEGTLPGQGIFDQSSAAKADFQRMYIDALAYSADGDTRFLKKARTYLQEWQSVYKLNFNPIDETQFGQFIKTFILISTNLSPKERQQTEAFLHNLAAGYSQNIKRTENSGHNAGNDNWQSHRIKLFTLAAVALHDAAMLNQAQVFFDAQVAGNIRPDGSVKDYYERDALHYVTYDLEPLTEAAIAARSAGRDWLDRRSTTGSTLRAAINWLVPYAEGRKEHTEFVHSKVRFDRIRREAGVKAEQIALWPSSNSIRLYWLASQLDDTYKPLAASFQADPPLDTLSCTENHRKT</sequence>
<reference evidence="5 6" key="1">
    <citation type="submission" date="2018-06" db="EMBL/GenBank/DDBJ databases">
        <title>Genomic Encyclopedia of Type Strains, Phase IV (KMG-IV): sequencing the most valuable type-strain genomes for metagenomic binning, comparative biology and taxonomic classification.</title>
        <authorList>
            <person name="Goeker M."/>
        </authorList>
    </citation>
    <scope>NUCLEOTIDE SEQUENCE [LARGE SCALE GENOMIC DNA]</scope>
    <source>
        <strain evidence="5 6">DSM 25619</strain>
    </source>
</reference>
<feature type="signal peptide" evidence="3">
    <location>
        <begin position="1"/>
        <end position="23"/>
    </location>
</feature>
<dbReference type="Pfam" id="PF05426">
    <property type="entry name" value="Alginate_lyase"/>
    <property type="match status" value="1"/>
</dbReference>
<dbReference type="Gene3D" id="1.50.10.100">
    <property type="entry name" value="Chondroitin AC/alginate lyase"/>
    <property type="match status" value="1"/>
</dbReference>
<dbReference type="Proteomes" id="UP000252893">
    <property type="component" value="Unassembled WGS sequence"/>
</dbReference>